<dbReference type="EMBL" id="JARPMG010000012">
    <property type="protein sequence ID" value="KAJ8097126.1"/>
    <property type="molecule type" value="Genomic_DNA"/>
</dbReference>
<dbReference type="SUPFAM" id="SSF52540">
    <property type="entry name" value="P-loop containing nucleoside triphosphate hydrolases"/>
    <property type="match status" value="1"/>
</dbReference>
<evidence type="ECO:0000256" key="2">
    <source>
        <dbReference type="ARBA" id="ARBA00007733"/>
    </source>
</evidence>
<dbReference type="InterPro" id="IPR009000">
    <property type="entry name" value="Transl_B-barrel_sf"/>
</dbReference>
<dbReference type="GO" id="GO:0005525">
    <property type="term" value="F:GTP binding"/>
    <property type="evidence" value="ECO:0007669"/>
    <property type="project" value="UniProtKB-KW"/>
</dbReference>
<dbReference type="InterPro" id="IPR005225">
    <property type="entry name" value="Small_GTP-bd"/>
</dbReference>
<evidence type="ECO:0000256" key="7">
    <source>
        <dbReference type="ARBA" id="ARBA00023128"/>
    </source>
</evidence>
<dbReference type="PROSITE" id="PS51722">
    <property type="entry name" value="G_TR_2"/>
    <property type="match status" value="1"/>
</dbReference>
<accession>A0AAD7QKX9</accession>
<dbReference type="InterPro" id="IPR044145">
    <property type="entry name" value="IF2_II"/>
</dbReference>
<dbReference type="SUPFAM" id="SSF50447">
    <property type="entry name" value="Translation proteins"/>
    <property type="match status" value="2"/>
</dbReference>
<keyword evidence="8" id="KW-0342">GTP-binding</keyword>
<dbReference type="FunFam" id="3.40.50.300:FF:000019">
    <property type="entry name" value="Translation initiation factor IF-2"/>
    <property type="match status" value="1"/>
</dbReference>
<keyword evidence="6" id="KW-0809">Transit peptide</keyword>
<comment type="caution">
    <text evidence="13">The sequence shown here is derived from an EMBL/GenBank/DDBJ whole genome shotgun (WGS) entry which is preliminary data.</text>
</comment>
<dbReference type="Pfam" id="PF11987">
    <property type="entry name" value="IF-2"/>
    <property type="match status" value="1"/>
</dbReference>
<dbReference type="GO" id="GO:0032543">
    <property type="term" value="P:mitochondrial translation"/>
    <property type="evidence" value="ECO:0007669"/>
    <property type="project" value="UniProtKB-ARBA"/>
</dbReference>
<feature type="compositionally biased region" description="Basic and acidic residues" evidence="11">
    <location>
        <begin position="66"/>
        <end position="77"/>
    </location>
</feature>
<keyword evidence="14" id="KW-1185">Reference proteome</keyword>
<evidence type="ECO:0000256" key="8">
    <source>
        <dbReference type="ARBA" id="ARBA00023134"/>
    </source>
</evidence>
<feature type="compositionally biased region" description="Basic and acidic residues" evidence="11">
    <location>
        <begin position="576"/>
        <end position="588"/>
    </location>
</feature>
<protein>
    <recommendedName>
        <fullName evidence="10">Translation initiation factor IF-2, mitochondrial</fullName>
    </recommendedName>
</protein>
<comment type="subcellular location">
    <subcellularLocation>
        <location evidence="1">Mitochondrion</location>
    </subcellularLocation>
</comment>
<reference evidence="13" key="1">
    <citation type="submission" date="2023-03" db="EMBL/GenBank/DDBJ databases">
        <title>Near-Complete genome sequence of Lipomyces tetrasporous NRRL Y-64009, an oleaginous yeast capable of growing on lignocellulosic hydrolysates.</title>
        <authorList>
            <consortium name="Lawrence Berkeley National Laboratory"/>
            <person name="Jagtap S.S."/>
            <person name="Liu J.-J."/>
            <person name="Walukiewicz H.E."/>
            <person name="Pangilinan J."/>
            <person name="Lipzen A."/>
            <person name="Ahrendt S."/>
            <person name="Koriabine M."/>
            <person name="Cobaugh K."/>
            <person name="Salamov A."/>
            <person name="Yoshinaga Y."/>
            <person name="Ng V."/>
            <person name="Daum C."/>
            <person name="Grigoriev I.V."/>
            <person name="Slininger P.J."/>
            <person name="Dien B.S."/>
            <person name="Jin Y.-S."/>
            <person name="Rao C.V."/>
        </authorList>
    </citation>
    <scope>NUCLEOTIDE SEQUENCE</scope>
    <source>
        <strain evidence="13">NRRL Y-64009</strain>
    </source>
</reference>
<feature type="region of interest" description="Disordered" evidence="11">
    <location>
        <begin position="66"/>
        <end position="156"/>
    </location>
</feature>
<evidence type="ECO:0000313" key="13">
    <source>
        <dbReference type="EMBL" id="KAJ8097126.1"/>
    </source>
</evidence>
<dbReference type="NCBIfam" id="TIGR00231">
    <property type="entry name" value="small_GTP"/>
    <property type="match status" value="1"/>
</dbReference>
<evidence type="ECO:0000256" key="11">
    <source>
        <dbReference type="SAM" id="MobiDB-lite"/>
    </source>
</evidence>
<dbReference type="PANTHER" id="PTHR43381:SF20">
    <property type="entry name" value="TRANSLATION INITIATION FACTOR IF-2, MITOCHONDRIAL"/>
    <property type="match status" value="1"/>
</dbReference>
<feature type="region of interest" description="Disordered" evidence="11">
    <location>
        <begin position="576"/>
        <end position="606"/>
    </location>
</feature>
<dbReference type="InterPro" id="IPR000178">
    <property type="entry name" value="TF_IF2_bacterial-like"/>
</dbReference>
<keyword evidence="5" id="KW-0648">Protein biosynthesis</keyword>
<dbReference type="CDD" id="cd03702">
    <property type="entry name" value="IF2_mtIF2_II"/>
    <property type="match status" value="1"/>
</dbReference>
<organism evidence="13 14">
    <name type="scientific">Lipomyces tetrasporus</name>
    <dbReference type="NCBI Taxonomy" id="54092"/>
    <lineage>
        <taxon>Eukaryota</taxon>
        <taxon>Fungi</taxon>
        <taxon>Dikarya</taxon>
        <taxon>Ascomycota</taxon>
        <taxon>Saccharomycotina</taxon>
        <taxon>Lipomycetes</taxon>
        <taxon>Lipomycetales</taxon>
        <taxon>Lipomycetaceae</taxon>
        <taxon>Lipomyces</taxon>
    </lineage>
</organism>
<evidence type="ECO:0000256" key="5">
    <source>
        <dbReference type="ARBA" id="ARBA00022917"/>
    </source>
</evidence>
<gene>
    <name evidence="13" type="ORF">POJ06DRAFT_262580</name>
</gene>
<dbReference type="InterPro" id="IPR015760">
    <property type="entry name" value="TIF_IF2"/>
</dbReference>
<evidence type="ECO:0000256" key="4">
    <source>
        <dbReference type="ARBA" id="ARBA00022741"/>
    </source>
</evidence>
<dbReference type="GO" id="GO:0005739">
    <property type="term" value="C:mitochondrion"/>
    <property type="evidence" value="ECO:0007669"/>
    <property type="project" value="UniProtKB-SubCell"/>
</dbReference>
<keyword evidence="4" id="KW-0547">Nucleotide-binding</keyword>
<dbReference type="GO" id="GO:0003924">
    <property type="term" value="F:GTPase activity"/>
    <property type="evidence" value="ECO:0007669"/>
    <property type="project" value="InterPro"/>
</dbReference>
<feature type="compositionally biased region" description="Basic residues" evidence="11">
    <location>
        <begin position="120"/>
        <end position="132"/>
    </location>
</feature>
<dbReference type="Proteomes" id="UP001217417">
    <property type="component" value="Unassembled WGS sequence"/>
</dbReference>
<dbReference type="GeneID" id="80883936"/>
<dbReference type="Pfam" id="PF22042">
    <property type="entry name" value="EF-G_D2"/>
    <property type="match status" value="1"/>
</dbReference>
<evidence type="ECO:0000256" key="3">
    <source>
        <dbReference type="ARBA" id="ARBA00022540"/>
    </source>
</evidence>
<dbReference type="SUPFAM" id="SSF52156">
    <property type="entry name" value="Initiation factor IF2/eIF5b, domain 3"/>
    <property type="match status" value="1"/>
</dbReference>
<comment type="similarity">
    <text evidence="2">Belongs to the TRAFAC class translation factor GTPase superfamily. Classic translation factor GTPase family. IF-2 subfamily.</text>
</comment>
<dbReference type="InterPro" id="IPR053905">
    <property type="entry name" value="EF-G-like_DII"/>
</dbReference>
<evidence type="ECO:0000313" key="14">
    <source>
        <dbReference type="Proteomes" id="UP001217417"/>
    </source>
</evidence>
<dbReference type="AlphaFoldDB" id="A0AAD7QKX9"/>
<dbReference type="RefSeq" id="XP_056040576.1">
    <property type="nucleotide sequence ID" value="XM_056188770.1"/>
</dbReference>
<dbReference type="PANTHER" id="PTHR43381">
    <property type="entry name" value="TRANSLATION INITIATION FACTOR IF-2-RELATED"/>
    <property type="match status" value="1"/>
</dbReference>
<dbReference type="HAMAP" id="MF_00100_B">
    <property type="entry name" value="IF_2_B"/>
    <property type="match status" value="1"/>
</dbReference>
<dbReference type="InterPro" id="IPR006847">
    <property type="entry name" value="IF2_N"/>
</dbReference>
<comment type="function">
    <text evidence="9">One of the essential components for the initiation of protein synthesis. Protects formylmethionyl-tRNA from spontaneous hydrolysis and promotes its binding to the 30S ribosomal subunits. Also involved in the hydrolysis of GTP during the formation of the 70S ribosomal complex.</text>
</comment>
<feature type="domain" description="Tr-type G" evidence="12">
    <location>
        <begin position="281"/>
        <end position="455"/>
    </location>
</feature>
<evidence type="ECO:0000256" key="1">
    <source>
        <dbReference type="ARBA" id="ARBA00004173"/>
    </source>
</evidence>
<dbReference type="InterPro" id="IPR036925">
    <property type="entry name" value="TIF_IF2_dom3_sf"/>
</dbReference>
<evidence type="ECO:0000256" key="9">
    <source>
        <dbReference type="ARBA" id="ARBA00025162"/>
    </source>
</evidence>
<evidence type="ECO:0000256" key="10">
    <source>
        <dbReference type="ARBA" id="ARBA00044200"/>
    </source>
</evidence>
<dbReference type="Gene3D" id="2.40.30.10">
    <property type="entry name" value="Translation factors"/>
    <property type="match status" value="2"/>
</dbReference>
<dbReference type="FunFam" id="2.40.30.10:FF:000008">
    <property type="entry name" value="Translation initiation factor IF-2"/>
    <property type="match status" value="1"/>
</dbReference>
<keyword evidence="3" id="KW-0396">Initiation factor</keyword>
<dbReference type="CDD" id="cd01887">
    <property type="entry name" value="IF2_eIF5B"/>
    <property type="match status" value="1"/>
</dbReference>
<keyword evidence="7" id="KW-0496">Mitochondrion</keyword>
<dbReference type="InterPro" id="IPR000795">
    <property type="entry name" value="T_Tr_GTP-bd_dom"/>
</dbReference>
<dbReference type="InterPro" id="IPR023115">
    <property type="entry name" value="TIF_IF2_dom3"/>
</dbReference>
<proteinExistence type="inferred from homology"/>
<dbReference type="Gene3D" id="3.40.50.10050">
    <property type="entry name" value="Translation initiation factor IF- 2, domain 3"/>
    <property type="match status" value="1"/>
</dbReference>
<evidence type="ECO:0000256" key="6">
    <source>
        <dbReference type="ARBA" id="ARBA00022946"/>
    </source>
</evidence>
<dbReference type="FunFam" id="2.40.30.10:FF:000126">
    <property type="entry name" value="Mitochondrial translation initiation factor"/>
    <property type="match status" value="1"/>
</dbReference>
<dbReference type="InterPro" id="IPR027417">
    <property type="entry name" value="P-loop_NTPase"/>
</dbReference>
<dbReference type="Gene3D" id="3.40.50.300">
    <property type="entry name" value="P-loop containing nucleotide triphosphate hydrolases"/>
    <property type="match status" value="1"/>
</dbReference>
<dbReference type="FunFam" id="3.40.50.10050:FF:000001">
    <property type="entry name" value="Translation initiation factor IF-2"/>
    <property type="match status" value="1"/>
</dbReference>
<dbReference type="CDD" id="cd03692">
    <property type="entry name" value="mtIF2_IVc"/>
    <property type="match status" value="1"/>
</dbReference>
<name>A0AAD7QKX9_9ASCO</name>
<dbReference type="GO" id="GO:0003743">
    <property type="term" value="F:translation initiation factor activity"/>
    <property type="evidence" value="ECO:0007669"/>
    <property type="project" value="UniProtKB-KW"/>
</dbReference>
<dbReference type="Pfam" id="PF04760">
    <property type="entry name" value="IF2_N"/>
    <property type="match status" value="1"/>
</dbReference>
<dbReference type="Pfam" id="PF00009">
    <property type="entry name" value="GTP_EFTU"/>
    <property type="match status" value="1"/>
</dbReference>
<evidence type="ECO:0000259" key="12">
    <source>
        <dbReference type="PROSITE" id="PS51722"/>
    </source>
</evidence>
<sequence length="813" mass="90080">MDTTLLISRSLAMMKVVGGLVFKTPLRCSRVTRLYHAGTPKFYAASDNELAPGGFDVSFGNFTFDHSKGQRRNELTKKRPPVGKKNDRSGTEIHPPPRTWPPEATGKSSQSRTDAYKERDRKKHQKQSSKKSVKNDKSSKGNYVNSMDDSLERSTRSRELDITDEVDEELDQIFDDIEVVRSKKSKKNRNDPYRARLVTPSLPIPAFITVSNLASLLGVRQQLLVKSLRSMGFENTDFNHVLDYEVASLIAMEYGFEPETESDDGDLLAQPLPTDKEAVPPRPPFVTIMGHVDHGKTTILDYLRKSRIAASEHGGITQHIGAFSVPLSTGQRITFLDTPGHAAFLKMRQRGANITDIVVLVVAADDSVMPQTKEAVKHANNSNVPIIVAINKVDKPNTDINRVMQDLGANGVYVEGYGGDTMAVPVSGLTGQGIPDLEEAIITLSEMLDLRAEPTGNAEGWTIESELKKGRGNVATVVIRRGTLKPGSFLVAGTAYTRVRSLKDEYGTAIKEARPGQPVEVDGWKSLPEAGDEVLQADNEQHAKDVVEHRLKKRGLKKAHKDIEVINEKRRLDRIEREENAGRSERSRKASRNATPQLVEDSHDDGSKVRNYVLKADVSGSVEAVTDAIQDIGNDEVKCRVVHSDVGPPTESDVLLAEVSNADILCFNVRSDRDLLATATKHNVKVVSHTIIYHLLQDVTQRVSELLDPIIETKVNGEAEIRAIFRFTEKKTVTKIAGCRITNGTAKRGTTVRVLRNKDIIFDGALDSLKQGKHDATELTKGNECGMTFKDFDDFEEGDIVQFYDEVKVPRYL</sequence>